<proteinExistence type="predicted"/>
<evidence type="ECO:0008006" key="3">
    <source>
        <dbReference type="Google" id="ProtNLM"/>
    </source>
</evidence>
<evidence type="ECO:0000313" key="1">
    <source>
        <dbReference type="EMBL" id="KAK7489586.1"/>
    </source>
</evidence>
<evidence type="ECO:0000313" key="2">
    <source>
        <dbReference type="Proteomes" id="UP001519460"/>
    </source>
</evidence>
<organism evidence="1 2">
    <name type="scientific">Batillaria attramentaria</name>
    <dbReference type="NCBI Taxonomy" id="370345"/>
    <lineage>
        <taxon>Eukaryota</taxon>
        <taxon>Metazoa</taxon>
        <taxon>Spiralia</taxon>
        <taxon>Lophotrochozoa</taxon>
        <taxon>Mollusca</taxon>
        <taxon>Gastropoda</taxon>
        <taxon>Caenogastropoda</taxon>
        <taxon>Sorbeoconcha</taxon>
        <taxon>Cerithioidea</taxon>
        <taxon>Batillariidae</taxon>
        <taxon>Batillaria</taxon>
    </lineage>
</organism>
<dbReference type="Proteomes" id="UP001519460">
    <property type="component" value="Unassembled WGS sequence"/>
</dbReference>
<reference evidence="1 2" key="1">
    <citation type="journal article" date="2023" name="Sci. Data">
        <title>Genome assembly of the Korean intertidal mud-creeper Batillaria attramentaria.</title>
        <authorList>
            <person name="Patra A.K."/>
            <person name="Ho P.T."/>
            <person name="Jun S."/>
            <person name="Lee S.J."/>
            <person name="Kim Y."/>
            <person name="Won Y.J."/>
        </authorList>
    </citation>
    <scope>NUCLEOTIDE SEQUENCE [LARGE SCALE GENOMIC DNA]</scope>
    <source>
        <strain evidence="1">Wonlab-2016</strain>
    </source>
</reference>
<gene>
    <name evidence="1" type="ORF">BaRGS_00019220</name>
</gene>
<accession>A0ABD0KR57</accession>
<comment type="caution">
    <text evidence="1">The sequence shown here is derived from an EMBL/GenBank/DDBJ whole genome shotgun (WGS) entry which is preliminary data.</text>
</comment>
<dbReference type="EMBL" id="JACVVK020000136">
    <property type="protein sequence ID" value="KAK7489586.1"/>
    <property type="molecule type" value="Genomic_DNA"/>
</dbReference>
<keyword evidence="2" id="KW-1185">Reference proteome</keyword>
<sequence>SHKEHCRDKIGQMIMSKCRDEHNKTAPLCVHNREVYKQTHSRDTEVKTTVTAPLRVIMG</sequence>
<dbReference type="AlphaFoldDB" id="A0ABD0KR57"/>
<feature type="non-terminal residue" evidence="1">
    <location>
        <position position="59"/>
    </location>
</feature>
<name>A0ABD0KR57_9CAEN</name>
<feature type="non-terminal residue" evidence="1">
    <location>
        <position position="1"/>
    </location>
</feature>
<protein>
    <recommendedName>
        <fullName evidence="3">Golgi apparatus protein 1</fullName>
    </recommendedName>
</protein>